<proteinExistence type="predicted"/>
<dbReference type="EMBL" id="CH445329">
    <property type="protein sequence ID" value="EAT88667.1"/>
    <property type="molecule type" value="Genomic_DNA"/>
</dbReference>
<reference evidence="3" key="1">
    <citation type="journal article" date="2007" name="Plant Cell">
        <title>Dothideomycete-plant interactions illuminated by genome sequencing and EST analysis of the wheat pathogen Stagonospora nodorum.</title>
        <authorList>
            <person name="Hane J.K."/>
            <person name="Lowe R.G."/>
            <person name="Solomon P.S."/>
            <person name="Tan K.C."/>
            <person name="Schoch C.L."/>
            <person name="Spatafora J.W."/>
            <person name="Crous P.W."/>
            <person name="Kodira C."/>
            <person name="Birren B.W."/>
            <person name="Galagan J.E."/>
            <person name="Torriani S.F."/>
            <person name="McDonald B.A."/>
            <person name="Oliver R.P."/>
        </authorList>
    </citation>
    <scope>NUCLEOTIDE SEQUENCE [LARGE SCALE GENOMIC DNA]</scope>
    <source>
        <strain evidence="3">SN15 / ATCC MYA-4574 / FGSC 10173</strain>
    </source>
</reference>
<dbReference type="InParanoid" id="Q0UXQ2"/>
<sequence>MASAIRSCRLPRHSLLHDHYRSTPHQPLQQSIRQSTHAMLHYNTFEYPNLQTRNDLGITKAHTQACMQELRTQIRGFEDKVEALQGDVRNLNIDVAVMKERSICRECPWIYTTVASL</sequence>
<feature type="coiled-coil region" evidence="1">
    <location>
        <begin position="67"/>
        <end position="101"/>
    </location>
</feature>
<protein>
    <submittedName>
        <fullName evidence="2">Uncharacterized protein</fullName>
    </submittedName>
</protein>
<dbReference type="GeneID" id="5970888"/>
<organism evidence="2 3">
    <name type="scientific">Phaeosphaeria nodorum (strain SN15 / ATCC MYA-4574 / FGSC 10173)</name>
    <name type="common">Glume blotch fungus</name>
    <name type="synonym">Parastagonospora nodorum</name>
    <dbReference type="NCBI Taxonomy" id="321614"/>
    <lineage>
        <taxon>Eukaryota</taxon>
        <taxon>Fungi</taxon>
        <taxon>Dikarya</taxon>
        <taxon>Ascomycota</taxon>
        <taxon>Pezizomycotina</taxon>
        <taxon>Dothideomycetes</taxon>
        <taxon>Pleosporomycetidae</taxon>
        <taxon>Pleosporales</taxon>
        <taxon>Pleosporineae</taxon>
        <taxon>Phaeosphaeriaceae</taxon>
        <taxon>Parastagonospora</taxon>
    </lineage>
</organism>
<dbReference type="AlphaFoldDB" id="Q0UXQ2"/>
<name>Q0UXQ2_PHANO</name>
<dbReference type="RefSeq" id="XP_001794025.1">
    <property type="nucleotide sequence ID" value="XM_001793973.1"/>
</dbReference>
<dbReference type="KEGG" id="pno:SNOG_03462"/>
<gene>
    <name evidence="2" type="ORF">SNOG_03462</name>
</gene>
<dbReference type="Proteomes" id="UP000001055">
    <property type="component" value="Unassembled WGS sequence"/>
</dbReference>
<accession>Q0UXQ2</accession>
<dbReference type="HOGENOM" id="CLU_2085632_0_0_1"/>
<keyword evidence="1" id="KW-0175">Coiled coil</keyword>
<evidence type="ECO:0000313" key="2">
    <source>
        <dbReference type="EMBL" id="EAT88667.1"/>
    </source>
</evidence>
<evidence type="ECO:0000256" key="1">
    <source>
        <dbReference type="SAM" id="Coils"/>
    </source>
</evidence>
<evidence type="ECO:0000313" key="3">
    <source>
        <dbReference type="Proteomes" id="UP000001055"/>
    </source>
</evidence>